<evidence type="ECO:0000259" key="6">
    <source>
        <dbReference type="PROSITE" id="PS51387"/>
    </source>
</evidence>
<evidence type="ECO:0000256" key="5">
    <source>
        <dbReference type="ARBA" id="ARBA00023002"/>
    </source>
</evidence>
<protein>
    <submittedName>
        <fullName evidence="7">FAD-binding oxidoreductase</fullName>
    </submittedName>
</protein>
<dbReference type="RefSeq" id="WP_318600812.1">
    <property type="nucleotide sequence ID" value="NZ_JAWSTH010000131.1"/>
</dbReference>
<dbReference type="InterPro" id="IPR016167">
    <property type="entry name" value="FAD-bd_PCMH_sub1"/>
</dbReference>
<accession>A0ABU4HY84</accession>
<keyword evidence="3" id="KW-0285">Flavoprotein</keyword>
<dbReference type="Proteomes" id="UP001284601">
    <property type="component" value="Unassembled WGS sequence"/>
</dbReference>
<comment type="cofactor">
    <cofactor evidence="1">
        <name>FAD</name>
        <dbReference type="ChEBI" id="CHEBI:57692"/>
    </cofactor>
</comment>
<dbReference type="InterPro" id="IPR016166">
    <property type="entry name" value="FAD-bd_PCMH"/>
</dbReference>
<dbReference type="Pfam" id="PF01565">
    <property type="entry name" value="FAD_binding_4"/>
    <property type="match status" value="1"/>
</dbReference>
<dbReference type="EMBL" id="JAWSTH010000131">
    <property type="protein sequence ID" value="MDW5598287.1"/>
    <property type="molecule type" value="Genomic_DNA"/>
</dbReference>
<reference evidence="8" key="1">
    <citation type="submission" date="2023-07" db="EMBL/GenBank/DDBJ databases">
        <title>Conexibacter stalactiti sp. nov., isolated from stalactites in a lava cave and emended description of the genus Conexibacter.</title>
        <authorList>
            <person name="Lee S.D."/>
        </authorList>
    </citation>
    <scope>NUCLEOTIDE SEQUENCE [LARGE SCALE GENOMIC DNA]</scope>
    <source>
        <strain evidence="8">KCTC 39840</strain>
    </source>
</reference>
<sequence>MSIDAPIDTSPLRSRFAGSVIAPGETGWDEARGAFNLALDQRPALIAIAQDARDVAAVVRFAAERGLRVAPQATGHNAAPLGDLGTTVLLKTCAMQGFSIDAQARRARVEAGVKWGPVCDAASQHGLAPLSGSARDVGVVGYTLGGGLGWLGRKHGLACNAVTAIELVTSDGTFVRADQEHEPDLFWALRGAGANVGIVTAIEFELFPAPQVYAGSLFFPFERAAEVLHAWRQWCATTPDEVTSTAKLLQLPPLEELPEPLRGRSFALVQAAFLGSEADGAALLEPLRALGPLMDTFATVEPAALGYLAMDPEDPMPYRAGSQVLGDLPREGFDAFLAAAGPASGSTLMVAELRQLGGALGRTHDSHGARDMINGSYLSFATSALMDPAAAPALELELERVRRSLAMYEVGQYLNFAERPIDLQRAFDEPTLARLRALRSQVDPQGLLHPNHDAAA</sequence>
<proteinExistence type="inferred from homology"/>
<feature type="domain" description="FAD-binding PCMH-type" evidence="6">
    <location>
        <begin position="39"/>
        <end position="209"/>
    </location>
</feature>
<comment type="caution">
    <text evidence="7">The sequence shown here is derived from an EMBL/GenBank/DDBJ whole genome shotgun (WGS) entry which is preliminary data.</text>
</comment>
<keyword evidence="8" id="KW-1185">Reference proteome</keyword>
<dbReference type="PANTHER" id="PTHR42973:SF39">
    <property type="entry name" value="FAD-BINDING PCMH-TYPE DOMAIN-CONTAINING PROTEIN"/>
    <property type="match status" value="1"/>
</dbReference>
<keyword evidence="5" id="KW-0560">Oxidoreductase</keyword>
<dbReference type="Gene3D" id="3.40.462.20">
    <property type="match status" value="1"/>
</dbReference>
<dbReference type="InterPro" id="IPR006093">
    <property type="entry name" value="Oxy_OxRdtase_FAD_BS"/>
</dbReference>
<comment type="similarity">
    <text evidence="2">Belongs to the oxygen-dependent FAD-linked oxidoreductase family.</text>
</comment>
<dbReference type="SUPFAM" id="SSF56176">
    <property type="entry name" value="FAD-binding/transporter-associated domain-like"/>
    <property type="match status" value="1"/>
</dbReference>
<dbReference type="PANTHER" id="PTHR42973">
    <property type="entry name" value="BINDING OXIDOREDUCTASE, PUTATIVE (AFU_ORTHOLOGUE AFUA_1G17690)-RELATED"/>
    <property type="match status" value="1"/>
</dbReference>
<organism evidence="7 8">
    <name type="scientific">Conexibacter stalactiti</name>
    <dbReference type="NCBI Taxonomy" id="1940611"/>
    <lineage>
        <taxon>Bacteria</taxon>
        <taxon>Bacillati</taxon>
        <taxon>Actinomycetota</taxon>
        <taxon>Thermoleophilia</taxon>
        <taxon>Solirubrobacterales</taxon>
        <taxon>Conexibacteraceae</taxon>
        <taxon>Conexibacter</taxon>
    </lineage>
</organism>
<gene>
    <name evidence="7" type="ORF">R7226_28270</name>
</gene>
<dbReference type="InterPro" id="IPR036318">
    <property type="entry name" value="FAD-bd_PCMH-like_sf"/>
</dbReference>
<name>A0ABU4HY84_9ACTN</name>
<evidence type="ECO:0000256" key="1">
    <source>
        <dbReference type="ARBA" id="ARBA00001974"/>
    </source>
</evidence>
<evidence type="ECO:0000256" key="4">
    <source>
        <dbReference type="ARBA" id="ARBA00022827"/>
    </source>
</evidence>
<dbReference type="InterPro" id="IPR006094">
    <property type="entry name" value="Oxid_FAD_bind_N"/>
</dbReference>
<dbReference type="InterPro" id="IPR050416">
    <property type="entry name" value="FAD-linked_Oxidoreductase"/>
</dbReference>
<dbReference type="Gene3D" id="3.30.465.10">
    <property type="match status" value="1"/>
</dbReference>
<dbReference type="PROSITE" id="PS51387">
    <property type="entry name" value="FAD_PCMH"/>
    <property type="match status" value="1"/>
</dbReference>
<dbReference type="PROSITE" id="PS00862">
    <property type="entry name" value="OX2_COVAL_FAD"/>
    <property type="match status" value="1"/>
</dbReference>
<evidence type="ECO:0000256" key="2">
    <source>
        <dbReference type="ARBA" id="ARBA00005466"/>
    </source>
</evidence>
<keyword evidence="4" id="KW-0274">FAD</keyword>
<evidence type="ECO:0000313" key="7">
    <source>
        <dbReference type="EMBL" id="MDW5598287.1"/>
    </source>
</evidence>
<evidence type="ECO:0000313" key="8">
    <source>
        <dbReference type="Proteomes" id="UP001284601"/>
    </source>
</evidence>
<dbReference type="Gene3D" id="3.30.43.10">
    <property type="entry name" value="Uridine Diphospho-n-acetylenolpyruvylglucosamine Reductase, domain 2"/>
    <property type="match status" value="1"/>
</dbReference>
<evidence type="ECO:0000256" key="3">
    <source>
        <dbReference type="ARBA" id="ARBA00022630"/>
    </source>
</evidence>
<dbReference type="InterPro" id="IPR016169">
    <property type="entry name" value="FAD-bd_PCMH_sub2"/>
</dbReference>